<accession>A0AC35GCP1</accession>
<sequence length="424" mass="46885">MICSHFFTIKRVPGSTLSSLQLLRHNNHSNLNLTKIRNMTSVPPPEVLKNPPNIPQKMLFGPGPSNMSSEIRHSMNFPLLGHLHVEFCQIMDDCRAGIQYLFQTKNPLTFAVSGTGHAGMECAVMNLLEYGETFLVIQNGIWGARAAGLGKRLGLNVQTIIVPEGSAASMDQLREGINKHKPKVLFICHGESSTGVAHPLKGISEICHEHDTLLLVDTVASIGATKFDADALEIDCVYTATQKVLNAPPGLAPISFSSKAVEKIKNRKTQVVSFYFDALELGNYWGCFGEPRRYHHTGMISMVYSLRAALSAIAKEGIENEIKRHEENIIYFHQKLEESGFKLFVEDQKLRLPCLTTIRVPDGVEWKGVMDKLMAQKIEISGGLGPTLGKIWRIGTFGINSDKTKMDKILSALKEAAFSTQKVN</sequence>
<organism evidence="1 2">
    <name type="scientific">Panagrolaimus sp. PS1159</name>
    <dbReference type="NCBI Taxonomy" id="55785"/>
    <lineage>
        <taxon>Eukaryota</taxon>
        <taxon>Metazoa</taxon>
        <taxon>Ecdysozoa</taxon>
        <taxon>Nematoda</taxon>
        <taxon>Chromadorea</taxon>
        <taxon>Rhabditida</taxon>
        <taxon>Tylenchina</taxon>
        <taxon>Panagrolaimomorpha</taxon>
        <taxon>Panagrolaimoidea</taxon>
        <taxon>Panagrolaimidae</taxon>
        <taxon>Panagrolaimus</taxon>
    </lineage>
</organism>
<proteinExistence type="predicted"/>
<evidence type="ECO:0000313" key="1">
    <source>
        <dbReference type="Proteomes" id="UP000887580"/>
    </source>
</evidence>
<dbReference type="Proteomes" id="UP000887580">
    <property type="component" value="Unplaced"/>
</dbReference>
<protein>
    <submittedName>
        <fullName evidence="2">Alanine--glyoxylate aminotransferase</fullName>
    </submittedName>
</protein>
<evidence type="ECO:0000313" key="2">
    <source>
        <dbReference type="WBParaSite" id="PS1159_v2.g3640.t1"/>
    </source>
</evidence>
<name>A0AC35GCP1_9BILA</name>
<dbReference type="WBParaSite" id="PS1159_v2.g3640.t1">
    <property type="protein sequence ID" value="PS1159_v2.g3640.t1"/>
    <property type="gene ID" value="PS1159_v2.g3640"/>
</dbReference>
<reference evidence="2" key="1">
    <citation type="submission" date="2022-11" db="UniProtKB">
        <authorList>
            <consortium name="WormBaseParasite"/>
        </authorList>
    </citation>
    <scope>IDENTIFICATION</scope>
</reference>